<dbReference type="Proteomes" id="UP000095645">
    <property type="component" value="Unassembled WGS sequence"/>
</dbReference>
<sequence>MNTTKLEKKKLPVELAQIQYITNHADGHGENNNW</sequence>
<gene>
    <name evidence="1" type="ORF">ERS852476_01927</name>
</gene>
<name>A0A174CJ58_9FIRM</name>
<dbReference type="AlphaFoldDB" id="A0A174CJ58"/>
<evidence type="ECO:0000313" key="2">
    <source>
        <dbReference type="Proteomes" id="UP000095645"/>
    </source>
</evidence>
<proteinExistence type="predicted"/>
<protein>
    <submittedName>
        <fullName evidence="1">Uncharacterized protein</fullName>
    </submittedName>
</protein>
<reference evidence="1 2" key="1">
    <citation type="submission" date="2015-09" db="EMBL/GenBank/DDBJ databases">
        <authorList>
            <consortium name="Pathogen Informatics"/>
        </authorList>
    </citation>
    <scope>NUCLEOTIDE SEQUENCE [LARGE SCALE GENOMIC DNA]</scope>
    <source>
        <strain evidence="1 2">2789STDY5834861</strain>
    </source>
</reference>
<accession>A0A174CJ58</accession>
<dbReference type="EMBL" id="CYZP01000015">
    <property type="protein sequence ID" value="CUO11576.1"/>
    <property type="molecule type" value="Genomic_DNA"/>
</dbReference>
<evidence type="ECO:0000313" key="1">
    <source>
        <dbReference type="EMBL" id="CUO11576.1"/>
    </source>
</evidence>
<organism evidence="1 2">
    <name type="scientific">Blautia obeum</name>
    <dbReference type="NCBI Taxonomy" id="40520"/>
    <lineage>
        <taxon>Bacteria</taxon>
        <taxon>Bacillati</taxon>
        <taxon>Bacillota</taxon>
        <taxon>Clostridia</taxon>
        <taxon>Lachnospirales</taxon>
        <taxon>Lachnospiraceae</taxon>
        <taxon>Blautia</taxon>
    </lineage>
</organism>